<proteinExistence type="predicted"/>
<keyword evidence="2" id="KW-1185">Reference proteome</keyword>
<sequence length="265" mass="29117">MSCASIDQLPDVAIAMAMVFADYGAAPREPSCPAARYTCVNKRWHFIYQNACAMRLFATNPLRRITHWTIRDETPGGNPGVGNLAETIVDGWVPPRGSRTPRWWTSGYAFRGGSWSGDPQRDSRGGPFDLLHGCPAPCLHVTFSSSRPVTVRAIAIAARNRPRLIRVCTGVDHDGCVVHIPPPSLQDRPETGLSLAPIHSQQYMQLVAFALPQGKPPSQEALRWNSALPVVLPEPLHCATGELRVYILQSHECGWVGINQMAFFA</sequence>
<accession>A0A9N8HJV7</accession>
<gene>
    <name evidence="1" type="ORF">SEMRO_713_G191560.1</name>
</gene>
<dbReference type="AlphaFoldDB" id="A0A9N8HJV7"/>
<evidence type="ECO:0000313" key="2">
    <source>
        <dbReference type="Proteomes" id="UP001153069"/>
    </source>
</evidence>
<evidence type="ECO:0000313" key="1">
    <source>
        <dbReference type="EMBL" id="CAB9515412.1"/>
    </source>
</evidence>
<protein>
    <submittedName>
        <fullName evidence="1">Uncharacterized protein</fullName>
    </submittedName>
</protein>
<comment type="caution">
    <text evidence="1">The sequence shown here is derived from an EMBL/GenBank/DDBJ whole genome shotgun (WGS) entry which is preliminary data.</text>
</comment>
<organism evidence="1 2">
    <name type="scientific">Seminavis robusta</name>
    <dbReference type="NCBI Taxonomy" id="568900"/>
    <lineage>
        <taxon>Eukaryota</taxon>
        <taxon>Sar</taxon>
        <taxon>Stramenopiles</taxon>
        <taxon>Ochrophyta</taxon>
        <taxon>Bacillariophyta</taxon>
        <taxon>Bacillariophyceae</taxon>
        <taxon>Bacillariophycidae</taxon>
        <taxon>Naviculales</taxon>
        <taxon>Naviculaceae</taxon>
        <taxon>Seminavis</taxon>
    </lineage>
</organism>
<dbReference type="Proteomes" id="UP001153069">
    <property type="component" value="Unassembled WGS sequence"/>
</dbReference>
<dbReference type="EMBL" id="CAICTM010000712">
    <property type="protein sequence ID" value="CAB9515412.1"/>
    <property type="molecule type" value="Genomic_DNA"/>
</dbReference>
<name>A0A9N8HJV7_9STRA</name>
<reference evidence="1" key="1">
    <citation type="submission" date="2020-06" db="EMBL/GenBank/DDBJ databases">
        <authorList>
            <consortium name="Plant Systems Biology data submission"/>
        </authorList>
    </citation>
    <scope>NUCLEOTIDE SEQUENCE</scope>
    <source>
        <strain evidence="1">D6</strain>
    </source>
</reference>